<dbReference type="AlphaFoldDB" id="A0A2U3JZR8"/>
<evidence type="ECO:0000259" key="8">
    <source>
        <dbReference type="PROSITE" id="PS50928"/>
    </source>
</evidence>
<dbReference type="InterPro" id="IPR000515">
    <property type="entry name" value="MetI-like"/>
</dbReference>
<dbReference type="Pfam" id="PF00528">
    <property type="entry name" value="BPD_transp_1"/>
    <property type="match status" value="1"/>
</dbReference>
<evidence type="ECO:0000256" key="6">
    <source>
        <dbReference type="ARBA" id="ARBA00023136"/>
    </source>
</evidence>
<dbReference type="PANTHER" id="PTHR30151">
    <property type="entry name" value="ALKANE SULFONATE ABC TRANSPORTER-RELATED, MEMBRANE SUBUNIT"/>
    <property type="match status" value="1"/>
</dbReference>
<dbReference type="PANTHER" id="PTHR30151:SF0">
    <property type="entry name" value="ABC TRANSPORTER PERMEASE PROTEIN MJ0413-RELATED"/>
    <property type="match status" value="1"/>
</dbReference>
<keyword evidence="5 7" id="KW-1133">Transmembrane helix</keyword>
<comment type="subcellular location">
    <subcellularLocation>
        <location evidence="1 7">Cell membrane</location>
        <topology evidence="1 7">Multi-pass membrane protein</topology>
    </subcellularLocation>
</comment>
<evidence type="ECO:0000256" key="3">
    <source>
        <dbReference type="ARBA" id="ARBA00022475"/>
    </source>
</evidence>
<dbReference type="SUPFAM" id="SSF161098">
    <property type="entry name" value="MetI-like"/>
    <property type="match status" value="1"/>
</dbReference>
<keyword evidence="3" id="KW-1003">Cell membrane</keyword>
<comment type="similarity">
    <text evidence="7">Belongs to the binding-protein-dependent transport system permease family.</text>
</comment>
<feature type="transmembrane region" description="Helical" evidence="7">
    <location>
        <begin position="163"/>
        <end position="193"/>
    </location>
</feature>
<feature type="transmembrane region" description="Helical" evidence="7">
    <location>
        <begin position="123"/>
        <end position="142"/>
    </location>
</feature>
<dbReference type="GO" id="GO:0005886">
    <property type="term" value="C:plasma membrane"/>
    <property type="evidence" value="ECO:0007669"/>
    <property type="project" value="UniProtKB-SubCell"/>
</dbReference>
<reference evidence="10" key="1">
    <citation type="submission" date="2018-02" db="EMBL/GenBank/DDBJ databases">
        <authorList>
            <person name="Hausmann B."/>
        </authorList>
    </citation>
    <scope>NUCLEOTIDE SEQUENCE [LARGE SCALE GENOMIC DNA]</scope>
    <source>
        <strain evidence="10">Peat soil MAG SbF1</strain>
    </source>
</reference>
<evidence type="ECO:0000313" key="9">
    <source>
        <dbReference type="EMBL" id="SPF32858.1"/>
    </source>
</evidence>
<feature type="transmembrane region" description="Helical" evidence="7">
    <location>
        <begin position="97"/>
        <end position="117"/>
    </location>
</feature>
<evidence type="ECO:0000256" key="7">
    <source>
        <dbReference type="RuleBase" id="RU363032"/>
    </source>
</evidence>
<dbReference type="InterPro" id="IPR035906">
    <property type="entry name" value="MetI-like_sf"/>
</dbReference>
<evidence type="ECO:0000256" key="1">
    <source>
        <dbReference type="ARBA" id="ARBA00004651"/>
    </source>
</evidence>
<keyword evidence="2 7" id="KW-0813">Transport</keyword>
<feature type="domain" description="ABC transmembrane type-1" evidence="8">
    <location>
        <begin position="57"/>
        <end position="242"/>
    </location>
</feature>
<dbReference type="OrthoDB" id="9804353at2"/>
<feature type="transmembrane region" description="Helical" evidence="7">
    <location>
        <begin position="64"/>
        <end position="85"/>
    </location>
</feature>
<evidence type="ECO:0000313" key="10">
    <source>
        <dbReference type="Proteomes" id="UP000238916"/>
    </source>
</evidence>
<feature type="transmembrane region" description="Helical" evidence="7">
    <location>
        <begin position="12"/>
        <end position="29"/>
    </location>
</feature>
<dbReference type="EMBL" id="OMOF01000020">
    <property type="protein sequence ID" value="SPF32858.1"/>
    <property type="molecule type" value="Genomic_DNA"/>
</dbReference>
<dbReference type="Gene3D" id="1.10.3720.10">
    <property type="entry name" value="MetI-like"/>
    <property type="match status" value="1"/>
</dbReference>
<evidence type="ECO:0000256" key="5">
    <source>
        <dbReference type="ARBA" id="ARBA00022989"/>
    </source>
</evidence>
<dbReference type="GO" id="GO:0055085">
    <property type="term" value="P:transmembrane transport"/>
    <property type="evidence" value="ECO:0007669"/>
    <property type="project" value="InterPro"/>
</dbReference>
<proteinExistence type="inferred from homology"/>
<keyword evidence="6 7" id="KW-0472">Membrane</keyword>
<evidence type="ECO:0000256" key="2">
    <source>
        <dbReference type="ARBA" id="ARBA00022448"/>
    </source>
</evidence>
<dbReference type="Proteomes" id="UP000238916">
    <property type="component" value="Unassembled WGS sequence"/>
</dbReference>
<name>A0A2U3JZR8_9FIRM</name>
<gene>
    <name evidence="9" type="ORF">SBF1_1160018</name>
</gene>
<protein>
    <submittedName>
        <fullName evidence="9">Putative ABC transporter permease protein BAB2_1148</fullName>
    </submittedName>
</protein>
<feature type="transmembrane region" description="Helical" evidence="7">
    <location>
        <begin position="213"/>
        <end position="234"/>
    </location>
</feature>
<dbReference type="PROSITE" id="PS50928">
    <property type="entry name" value="ABC_TM1"/>
    <property type="match status" value="1"/>
</dbReference>
<evidence type="ECO:0000256" key="4">
    <source>
        <dbReference type="ARBA" id="ARBA00022692"/>
    </source>
</evidence>
<keyword evidence="4 7" id="KW-0812">Transmembrane</keyword>
<organism evidence="9 10">
    <name type="scientific">Candidatus Desulfosporosinus infrequens</name>
    <dbReference type="NCBI Taxonomy" id="2043169"/>
    <lineage>
        <taxon>Bacteria</taxon>
        <taxon>Bacillati</taxon>
        <taxon>Bacillota</taxon>
        <taxon>Clostridia</taxon>
        <taxon>Eubacteriales</taxon>
        <taxon>Desulfitobacteriaceae</taxon>
        <taxon>Desulfosporosinus</taxon>
    </lineage>
</organism>
<sequence length="252" mass="27973">MGGIEIRKSMLSFAFLSFGWYVVAALHLVNPMFLPTPFETLKEGAKLIAEKKIFIDLFYSFRRIFYGVSLALIVGIPVGLGLGYYERVYQYLECSLDFFRSIPPILTFPLAMLIFGTGEESRIAVIFFGCVTIVILNSAVGVGNSPKLRVNVARIMGAKWYQILSRVVIFDALPQIFVGIRVSLSMGVIIGIVTEMLVGDKYGLGSRVVNAQIAYDTPGLFFTIIIVGLIGLMINKVLISLENKVVHWKKVT</sequence>
<dbReference type="CDD" id="cd06261">
    <property type="entry name" value="TM_PBP2"/>
    <property type="match status" value="1"/>
</dbReference>
<accession>A0A2U3JZR8</accession>